<dbReference type="RefSeq" id="WP_378572202.1">
    <property type="nucleotide sequence ID" value="NZ_JBHSFQ010000004.1"/>
</dbReference>
<accession>A0ABV9DTA7</accession>
<comment type="caution">
    <text evidence="2">The sequence shown here is derived from an EMBL/GenBank/DDBJ whole genome shotgun (WGS) entry which is preliminary data.</text>
</comment>
<dbReference type="Proteomes" id="UP001595923">
    <property type="component" value="Unassembled WGS sequence"/>
</dbReference>
<evidence type="ECO:0000259" key="1">
    <source>
        <dbReference type="Pfam" id="PF00196"/>
    </source>
</evidence>
<dbReference type="SUPFAM" id="SSF46894">
    <property type="entry name" value="C-terminal effector domain of the bipartite response regulators"/>
    <property type="match status" value="1"/>
</dbReference>
<keyword evidence="3" id="KW-1185">Reference proteome</keyword>
<protein>
    <submittedName>
        <fullName evidence="2">LuxR C-terminal-related transcriptional regulator</fullName>
    </submittedName>
</protein>
<name>A0ABV9DTA7_9ACTN</name>
<reference evidence="3" key="1">
    <citation type="journal article" date="2019" name="Int. J. Syst. Evol. Microbiol.">
        <title>The Global Catalogue of Microorganisms (GCM) 10K type strain sequencing project: providing services to taxonomists for standard genome sequencing and annotation.</title>
        <authorList>
            <consortium name="The Broad Institute Genomics Platform"/>
            <consortium name="The Broad Institute Genome Sequencing Center for Infectious Disease"/>
            <person name="Wu L."/>
            <person name="Ma J."/>
        </authorList>
    </citation>
    <scope>NUCLEOTIDE SEQUENCE [LARGE SCALE GENOMIC DNA]</scope>
    <source>
        <strain evidence="3">XZYJ18</strain>
    </source>
</reference>
<dbReference type="EMBL" id="JBHSFQ010000004">
    <property type="protein sequence ID" value="MFC4561594.1"/>
    <property type="molecule type" value="Genomic_DNA"/>
</dbReference>
<dbReference type="InterPro" id="IPR016032">
    <property type="entry name" value="Sig_transdc_resp-reg_C-effctor"/>
</dbReference>
<proteinExistence type="predicted"/>
<dbReference type="InterPro" id="IPR000792">
    <property type="entry name" value="Tscrpt_reg_LuxR_C"/>
</dbReference>
<dbReference type="InterPro" id="IPR036388">
    <property type="entry name" value="WH-like_DNA-bd_sf"/>
</dbReference>
<feature type="domain" description="HTH luxR-type" evidence="1">
    <location>
        <begin position="1"/>
        <end position="32"/>
    </location>
</feature>
<sequence>MLEPVTRGCGDREIAAELVISVKTVSVHVSNVPAEQPSSQAQCGESQCRRCQGTGRRSRMNLREGAENMVNWG</sequence>
<evidence type="ECO:0000313" key="2">
    <source>
        <dbReference type="EMBL" id="MFC4561594.1"/>
    </source>
</evidence>
<dbReference type="Gene3D" id="1.10.10.10">
    <property type="entry name" value="Winged helix-like DNA-binding domain superfamily/Winged helix DNA-binding domain"/>
    <property type="match status" value="1"/>
</dbReference>
<evidence type="ECO:0000313" key="3">
    <source>
        <dbReference type="Proteomes" id="UP001595923"/>
    </source>
</evidence>
<organism evidence="2 3">
    <name type="scientific">Nocardiopsis mangrovi</name>
    <dbReference type="NCBI Taxonomy" id="1179818"/>
    <lineage>
        <taxon>Bacteria</taxon>
        <taxon>Bacillati</taxon>
        <taxon>Actinomycetota</taxon>
        <taxon>Actinomycetes</taxon>
        <taxon>Streptosporangiales</taxon>
        <taxon>Nocardiopsidaceae</taxon>
        <taxon>Nocardiopsis</taxon>
    </lineage>
</organism>
<dbReference type="Pfam" id="PF00196">
    <property type="entry name" value="GerE"/>
    <property type="match status" value="1"/>
</dbReference>
<gene>
    <name evidence="2" type="ORF">ACFO4E_06980</name>
</gene>